<proteinExistence type="predicted"/>
<dbReference type="Pfam" id="PF19516">
    <property type="entry name" value="DUF6049"/>
    <property type="match status" value="1"/>
</dbReference>
<dbReference type="Proteomes" id="UP000183315">
    <property type="component" value="Unassembled WGS sequence"/>
</dbReference>
<dbReference type="AlphaFoldDB" id="A0A1H6ZWU9"/>
<organism evidence="3 4">
    <name type="scientific">Demequina mangrovi</name>
    <dbReference type="NCBI Taxonomy" id="1043493"/>
    <lineage>
        <taxon>Bacteria</taxon>
        <taxon>Bacillati</taxon>
        <taxon>Actinomycetota</taxon>
        <taxon>Actinomycetes</taxon>
        <taxon>Micrococcales</taxon>
        <taxon>Demequinaceae</taxon>
        <taxon>Demequina</taxon>
    </lineage>
</organism>
<dbReference type="eggNOG" id="COG1361">
    <property type="taxonomic scope" value="Bacteria"/>
</dbReference>
<protein>
    <submittedName>
        <fullName evidence="3">Uncharacterized protein</fullName>
    </submittedName>
</protein>
<sequence>MRGTRARPATRRTLAAVATLALAMLGTSAAAGAPGPTEVPDELGLEAEVLAAPAALLEDGDDVSATVAVENLGTTDVDDALVVLRLTRQPFADRAALAQFLAGEPAAMKDVGRQELGLEVTLEPATDETEAETVTRFHAGSSTTVEVDANPERLPFETDAWGVHGVQVELRTETDTSVVFTGAVTWSDAEVPELELATLATASGLSTRARAVASASNIDGVTLAVDGTALSVLGTSTFDAKARDILTLPAQDPDLVSLAHAEDSALLEYSLERSAEAGSGALAGLPWLGIVGTVDRDTIALAAAQGARALLVTEDAVDGQAGDVTPAARLGRGGGSRLPLLSPDSFLSGYAVADASLSPGAVGLSVAAGALTAAGADGPVLVWTGDTWTPGDAGATEALTALLSAPFVAPVSVTALAREEDLATYRPEQTLDAGDDLGAPAIAGLRTRLADLIELSAVAEDPDAIMGPGGQAVLSPLTRSLRGDEVARDLRLTEATTSIDETLDALHVAAGSDINFIADKGALPVTVVNDLDVEATVVVDMTSFSPNLQIRDAPTVTVPPRSTTTVPVEVSAVSTANVRARTVLRNVEGAAIAAPVTMSVRVRADWGTAVTAVFTVGLIAMLVLGVIRTIRRGRKDTRTAQTGDGEA</sequence>
<gene>
    <name evidence="3" type="ORF">SAMN05421637_2279</name>
</gene>
<dbReference type="EMBL" id="FNZI01000005">
    <property type="protein sequence ID" value="SEJ57953.1"/>
    <property type="molecule type" value="Genomic_DNA"/>
</dbReference>
<feature type="chain" id="PRO_5038434077" evidence="2">
    <location>
        <begin position="30"/>
        <end position="647"/>
    </location>
</feature>
<dbReference type="STRING" id="1043493.SAMN05421637_2279"/>
<accession>A0A1H6ZWU9</accession>
<reference evidence="4" key="1">
    <citation type="submission" date="2016-10" db="EMBL/GenBank/DDBJ databases">
        <authorList>
            <person name="Varghese N."/>
        </authorList>
    </citation>
    <scope>NUCLEOTIDE SEQUENCE [LARGE SCALE GENOMIC DNA]</scope>
    <source>
        <strain evidence="4">DSM 24868</strain>
    </source>
</reference>
<evidence type="ECO:0000313" key="4">
    <source>
        <dbReference type="Proteomes" id="UP000183315"/>
    </source>
</evidence>
<keyword evidence="1" id="KW-0812">Transmembrane</keyword>
<keyword evidence="4" id="KW-1185">Reference proteome</keyword>
<feature type="signal peptide" evidence="2">
    <location>
        <begin position="1"/>
        <end position="29"/>
    </location>
</feature>
<keyword evidence="1" id="KW-0472">Membrane</keyword>
<dbReference type="InterPro" id="IPR046112">
    <property type="entry name" value="DUF6049"/>
</dbReference>
<evidence type="ECO:0000256" key="2">
    <source>
        <dbReference type="SAM" id="SignalP"/>
    </source>
</evidence>
<keyword evidence="2" id="KW-0732">Signal</keyword>
<evidence type="ECO:0000256" key="1">
    <source>
        <dbReference type="SAM" id="Phobius"/>
    </source>
</evidence>
<feature type="transmembrane region" description="Helical" evidence="1">
    <location>
        <begin position="606"/>
        <end position="627"/>
    </location>
</feature>
<evidence type="ECO:0000313" key="3">
    <source>
        <dbReference type="EMBL" id="SEJ57953.1"/>
    </source>
</evidence>
<keyword evidence="1" id="KW-1133">Transmembrane helix</keyword>
<name>A0A1H6ZWU9_9MICO</name>